<feature type="region of interest" description="Disordered" evidence="6">
    <location>
        <begin position="310"/>
        <end position="329"/>
    </location>
</feature>
<comment type="subcellular location">
    <subcellularLocation>
        <location evidence="1">Membrane</location>
        <topology evidence="1">Multi-pass membrane protein</topology>
    </subcellularLocation>
</comment>
<evidence type="ECO:0000256" key="4">
    <source>
        <dbReference type="ARBA" id="ARBA00023136"/>
    </source>
</evidence>
<evidence type="ECO:0000313" key="9">
    <source>
        <dbReference type="EMBL" id="KAF2004706.1"/>
    </source>
</evidence>
<keyword evidence="3 7" id="KW-1133">Transmembrane helix</keyword>
<dbReference type="PANTHER" id="PTHR33048">
    <property type="entry name" value="PTH11-LIKE INTEGRAL MEMBRANE PROTEIN (AFU_ORTHOLOGUE AFUA_5G11245)"/>
    <property type="match status" value="1"/>
</dbReference>
<dbReference type="GO" id="GO:0016020">
    <property type="term" value="C:membrane"/>
    <property type="evidence" value="ECO:0007669"/>
    <property type="project" value="UniProtKB-SubCell"/>
</dbReference>
<dbReference type="Pfam" id="PF20684">
    <property type="entry name" value="Fung_rhodopsin"/>
    <property type="match status" value="1"/>
</dbReference>
<organism evidence="9 10">
    <name type="scientific">Amniculicola lignicola CBS 123094</name>
    <dbReference type="NCBI Taxonomy" id="1392246"/>
    <lineage>
        <taxon>Eukaryota</taxon>
        <taxon>Fungi</taxon>
        <taxon>Dikarya</taxon>
        <taxon>Ascomycota</taxon>
        <taxon>Pezizomycotina</taxon>
        <taxon>Dothideomycetes</taxon>
        <taxon>Pleosporomycetidae</taxon>
        <taxon>Pleosporales</taxon>
        <taxon>Amniculicolaceae</taxon>
        <taxon>Amniculicola</taxon>
    </lineage>
</organism>
<evidence type="ECO:0000256" key="1">
    <source>
        <dbReference type="ARBA" id="ARBA00004141"/>
    </source>
</evidence>
<feature type="transmembrane region" description="Helical" evidence="7">
    <location>
        <begin position="145"/>
        <end position="168"/>
    </location>
</feature>
<dbReference type="InterPro" id="IPR052337">
    <property type="entry name" value="SAT4-like"/>
</dbReference>
<keyword evidence="10" id="KW-1185">Reference proteome</keyword>
<feature type="transmembrane region" description="Helical" evidence="7">
    <location>
        <begin position="58"/>
        <end position="76"/>
    </location>
</feature>
<dbReference type="PANTHER" id="PTHR33048:SF146">
    <property type="entry name" value="INTEGRAL MEMBRANE PROTEIN"/>
    <property type="match status" value="1"/>
</dbReference>
<dbReference type="OrthoDB" id="444631at2759"/>
<dbReference type="EMBL" id="ML977566">
    <property type="protein sequence ID" value="KAF2004706.1"/>
    <property type="molecule type" value="Genomic_DNA"/>
</dbReference>
<accession>A0A6A5X209</accession>
<feature type="transmembrane region" description="Helical" evidence="7">
    <location>
        <begin position="106"/>
        <end position="124"/>
    </location>
</feature>
<comment type="similarity">
    <text evidence="5">Belongs to the SAT4 family.</text>
</comment>
<evidence type="ECO:0000259" key="8">
    <source>
        <dbReference type="Pfam" id="PF20684"/>
    </source>
</evidence>
<evidence type="ECO:0000256" key="5">
    <source>
        <dbReference type="ARBA" id="ARBA00038359"/>
    </source>
</evidence>
<feature type="domain" description="Rhodopsin" evidence="8">
    <location>
        <begin position="42"/>
        <end position="291"/>
    </location>
</feature>
<evidence type="ECO:0000313" key="10">
    <source>
        <dbReference type="Proteomes" id="UP000799779"/>
    </source>
</evidence>
<proteinExistence type="inferred from homology"/>
<dbReference type="Proteomes" id="UP000799779">
    <property type="component" value="Unassembled WGS sequence"/>
</dbReference>
<feature type="region of interest" description="Disordered" evidence="6">
    <location>
        <begin position="354"/>
        <end position="374"/>
    </location>
</feature>
<feature type="compositionally biased region" description="Basic and acidic residues" evidence="6">
    <location>
        <begin position="360"/>
        <end position="374"/>
    </location>
</feature>
<feature type="transmembrane region" description="Helical" evidence="7">
    <location>
        <begin position="27"/>
        <end position="46"/>
    </location>
</feature>
<feature type="transmembrane region" description="Helical" evidence="7">
    <location>
        <begin position="195"/>
        <end position="215"/>
    </location>
</feature>
<protein>
    <recommendedName>
        <fullName evidence="8">Rhodopsin domain-containing protein</fullName>
    </recommendedName>
</protein>
<dbReference type="AlphaFoldDB" id="A0A6A5X209"/>
<feature type="transmembrane region" description="Helical" evidence="7">
    <location>
        <begin position="227"/>
        <end position="245"/>
    </location>
</feature>
<evidence type="ECO:0000256" key="2">
    <source>
        <dbReference type="ARBA" id="ARBA00022692"/>
    </source>
</evidence>
<evidence type="ECO:0000256" key="7">
    <source>
        <dbReference type="SAM" id="Phobius"/>
    </source>
</evidence>
<gene>
    <name evidence="9" type="ORF">P154DRAFT_519182</name>
</gene>
<sequence length="374" mass="42713">MSSKDLNDVTWDKKALPDTMSRGHLEGVNTAMLVLTSLIFVARVVARFTHRMPFELHDFFCWFSYVCYVAMVVMFFKENSPLYRAEAVQRGEIPIYPELLHDAGMLFRWLTAGQILFYSSLLFVKLSLLTLYRRLLNRTPPKFTIMWWAILIFCVLAFIGSSMTTIFVCDDHKAKYNQGLCAKPQEQNRGRFSLWFAYAVDVVADLAVMFLPFRMTWNLQMPKTEKIGVFALFGSGWICILFATLRAVQVTVEDGVPKVPDPKWLQMWTVIETSMAVIIGCAPAFASMIRRRFGTPDVSYDSRGYIRRPTVGSKTKSLGSDSTEGKRRNDDLILTDRHGSEDAIMLEDSQATVTTIPMTRRNDPLEKLNERAKG</sequence>
<keyword evidence="2 7" id="KW-0812">Transmembrane</keyword>
<reference evidence="9" key="1">
    <citation type="journal article" date="2020" name="Stud. Mycol.">
        <title>101 Dothideomycetes genomes: a test case for predicting lifestyles and emergence of pathogens.</title>
        <authorList>
            <person name="Haridas S."/>
            <person name="Albert R."/>
            <person name="Binder M."/>
            <person name="Bloem J."/>
            <person name="Labutti K."/>
            <person name="Salamov A."/>
            <person name="Andreopoulos B."/>
            <person name="Baker S."/>
            <person name="Barry K."/>
            <person name="Bills G."/>
            <person name="Bluhm B."/>
            <person name="Cannon C."/>
            <person name="Castanera R."/>
            <person name="Culley D."/>
            <person name="Daum C."/>
            <person name="Ezra D."/>
            <person name="Gonzalez J."/>
            <person name="Henrissat B."/>
            <person name="Kuo A."/>
            <person name="Liang C."/>
            <person name="Lipzen A."/>
            <person name="Lutzoni F."/>
            <person name="Magnuson J."/>
            <person name="Mondo S."/>
            <person name="Nolan M."/>
            <person name="Ohm R."/>
            <person name="Pangilinan J."/>
            <person name="Park H.-J."/>
            <person name="Ramirez L."/>
            <person name="Alfaro M."/>
            <person name="Sun H."/>
            <person name="Tritt A."/>
            <person name="Yoshinaga Y."/>
            <person name="Zwiers L.-H."/>
            <person name="Turgeon B."/>
            <person name="Goodwin S."/>
            <person name="Spatafora J."/>
            <person name="Crous P."/>
            <person name="Grigoriev I."/>
        </authorList>
    </citation>
    <scope>NUCLEOTIDE SEQUENCE</scope>
    <source>
        <strain evidence="9">CBS 123094</strain>
    </source>
</reference>
<feature type="compositionally biased region" description="Polar residues" evidence="6">
    <location>
        <begin position="312"/>
        <end position="322"/>
    </location>
</feature>
<dbReference type="InterPro" id="IPR049326">
    <property type="entry name" value="Rhodopsin_dom_fungi"/>
</dbReference>
<name>A0A6A5X209_9PLEO</name>
<keyword evidence="4 7" id="KW-0472">Membrane</keyword>
<feature type="transmembrane region" description="Helical" evidence="7">
    <location>
        <begin position="265"/>
        <end position="286"/>
    </location>
</feature>
<evidence type="ECO:0000256" key="3">
    <source>
        <dbReference type="ARBA" id="ARBA00022989"/>
    </source>
</evidence>
<evidence type="ECO:0000256" key="6">
    <source>
        <dbReference type="SAM" id="MobiDB-lite"/>
    </source>
</evidence>